<protein>
    <submittedName>
        <fullName evidence="2">Uncharacterized protein</fullName>
    </submittedName>
</protein>
<evidence type="ECO:0000313" key="2">
    <source>
        <dbReference type="EMBL" id="TYH03024.1"/>
    </source>
</evidence>
<reference evidence="2 3" key="1">
    <citation type="submission" date="2019-06" db="EMBL/GenBank/DDBJ databases">
        <title>WGS assembly of Gossypium darwinii.</title>
        <authorList>
            <person name="Chen Z.J."/>
            <person name="Sreedasyam A."/>
            <person name="Ando A."/>
            <person name="Song Q."/>
            <person name="De L."/>
            <person name="Hulse-Kemp A."/>
            <person name="Ding M."/>
            <person name="Ye W."/>
            <person name="Kirkbride R."/>
            <person name="Jenkins J."/>
            <person name="Plott C."/>
            <person name="Lovell J."/>
            <person name="Lin Y.-M."/>
            <person name="Vaughn R."/>
            <person name="Liu B."/>
            <person name="Li W."/>
            <person name="Simpson S."/>
            <person name="Scheffler B."/>
            <person name="Saski C."/>
            <person name="Grover C."/>
            <person name="Hu G."/>
            <person name="Conover J."/>
            <person name="Carlson J."/>
            <person name="Shu S."/>
            <person name="Boston L."/>
            <person name="Williams M."/>
            <person name="Peterson D."/>
            <person name="Mcgee K."/>
            <person name="Jones D."/>
            <person name="Wendel J."/>
            <person name="Stelly D."/>
            <person name="Grimwood J."/>
            <person name="Schmutz J."/>
        </authorList>
    </citation>
    <scope>NUCLEOTIDE SEQUENCE [LARGE SCALE GENOMIC DNA]</scope>
    <source>
        <strain evidence="2">1808015.09</strain>
    </source>
</reference>
<proteinExistence type="predicted"/>
<keyword evidence="3" id="KW-1185">Reference proteome</keyword>
<organism evidence="2 3">
    <name type="scientific">Gossypium darwinii</name>
    <name type="common">Darwin's cotton</name>
    <name type="synonym">Gossypium barbadense var. darwinii</name>
    <dbReference type="NCBI Taxonomy" id="34276"/>
    <lineage>
        <taxon>Eukaryota</taxon>
        <taxon>Viridiplantae</taxon>
        <taxon>Streptophyta</taxon>
        <taxon>Embryophyta</taxon>
        <taxon>Tracheophyta</taxon>
        <taxon>Spermatophyta</taxon>
        <taxon>Magnoliopsida</taxon>
        <taxon>eudicotyledons</taxon>
        <taxon>Gunneridae</taxon>
        <taxon>Pentapetalae</taxon>
        <taxon>rosids</taxon>
        <taxon>malvids</taxon>
        <taxon>Malvales</taxon>
        <taxon>Malvaceae</taxon>
        <taxon>Malvoideae</taxon>
        <taxon>Gossypium</taxon>
    </lineage>
</organism>
<dbReference type="EMBL" id="CM017696">
    <property type="protein sequence ID" value="TYH03024.1"/>
    <property type="molecule type" value="Genomic_DNA"/>
</dbReference>
<feature type="region of interest" description="Disordered" evidence="1">
    <location>
        <begin position="33"/>
        <end position="52"/>
    </location>
</feature>
<accession>A0A5D2FAF3</accession>
<dbReference type="AlphaFoldDB" id="A0A5D2FAF3"/>
<dbReference type="Proteomes" id="UP000323506">
    <property type="component" value="Chromosome A09"/>
</dbReference>
<gene>
    <name evidence="2" type="ORF">ES288_A09G187700v1</name>
</gene>
<sequence>MKAKLQAWQSQIKSEERMGPFMKSKILQKTVEVDLERKNNRPPWGSNPRPQG</sequence>
<evidence type="ECO:0000256" key="1">
    <source>
        <dbReference type="SAM" id="MobiDB-lite"/>
    </source>
</evidence>
<evidence type="ECO:0000313" key="3">
    <source>
        <dbReference type="Proteomes" id="UP000323506"/>
    </source>
</evidence>
<name>A0A5D2FAF3_GOSDA</name>